<accession>A0A1I8IG18</accession>
<name>A0A1I8IG18_9PLAT</name>
<feature type="compositionally biased region" description="Pro residues" evidence="2">
    <location>
        <begin position="423"/>
        <end position="439"/>
    </location>
</feature>
<dbReference type="InterPro" id="IPR008936">
    <property type="entry name" value="Rho_GTPase_activation_prot"/>
</dbReference>
<dbReference type="GO" id="GO:0005096">
    <property type="term" value="F:GTPase activator activity"/>
    <property type="evidence" value="ECO:0007669"/>
    <property type="project" value="UniProtKB-KW"/>
</dbReference>
<dbReference type="SUPFAM" id="SSF48350">
    <property type="entry name" value="GTPase activation domain, GAP"/>
    <property type="match status" value="1"/>
</dbReference>
<feature type="region of interest" description="Disordered" evidence="2">
    <location>
        <begin position="577"/>
        <end position="598"/>
    </location>
</feature>
<protein>
    <submittedName>
        <fullName evidence="6">Ras-GAP domain-containing protein</fullName>
    </submittedName>
</protein>
<dbReference type="InterPro" id="IPR039360">
    <property type="entry name" value="Ras_GTPase"/>
</dbReference>
<feature type="domain" description="Ras-GAP" evidence="4">
    <location>
        <begin position="195"/>
        <end position="389"/>
    </location>
</feature>
<dbReference type="Proteomes" id="UP000095280">
    <property type="component" value="Unplaced"/>
</dbReference>
<sequence>MSPAGPQQQQPPQSQQAPQPLPMGPSTEVRGLHQSLMPGLPVGSASFAISNNPDRVNRYFAAQSQEEARRWQDGLRKVSRPDLDNTRHRENSLKLWIFEAKRLQSKKSYFCEISLNQVLYARTSNKEKTSDSDPFWGEAFEFSAASSAPAAIRVKARYLSVDVLPLAWYSGLHDCLLRDHCLLAACLEPRLHVRVKEDLASCLVALAHRRGRAHSLVADLVLQELEPATGPAGAIAGIDFRGNSLATKSVEHYLRLVGSRYLRQVLSEPLSMLLRSNDCCEVDPLKVSGPAELAANQRSLCLFAELFWSRVASSLDRLPSDIRRLFACIRQRQRRQQMCDTLVSAGFFLRFVCPAILGPSLFGLCQELPGPRAARALTLIAKTVQNLANGAPFGGKEAYMSFMNRFLADHASSMRQFVRGLTAPPPQSPTPPPPPPAAPPQASLSSSSSSVASTDAASAASAVLVDAGFELAQLHCLLSAALSQMEQAEPGLLARERCLAKSLPPPPPPLPPAATAAQAAAAAKCSPASVQEDWQRVLEAARAAVTTASTTGSSGYQSCRTAPSPVQFLNPTYQKAGSGHLPTLQSRPSSASSEAAAAADIETAEGAYDIEADDEVGIDDNEAAEEDEEEVPVAASPSPRCSPLPADDVGEERLEATEARLRLNEQEKLQLIADARQRVGESQAAAAATADPMDSQLQHQQQLQAILDRLNSLECDVRNELSV</sequence>
<feature type="compositionally biased region" description="Low complexity" evidence="2">
    <location>
        <begin position="589"/>
        <end position="598"/>
    </location>
</feature>
<feature type="compositionally biased region" description="Low complexity" evidence="2">
    <location>
        <begin position="1"/>
        <end position="18"/>
    </location>
</feature>
<dbReference type="PROSITE" id="PS50018">
    <property type="entry name" value="RAS_GTPASE_ACTIV_2"/>
    <property type="match status" value="1"/>
</dbReference>
<keyword evidence="1" id="KW-0343">GTPase activation</keyword>
<feature type="region of interest" description="Disordered" evidence="2">
    <location>
        <begin position="420"/>
        <end position="450"/>
    </location>
</feature>
<dbReference type="Gene3D" id="1.10.506.10">
    <property type="entry name" value="GTPase Activation - p120gap, domain 1"/>
    <property type="match status" value="1"/>
</dbReference>
<evidence type="ECO:0000313" key="5">
    <source>
        <dbReference type="Proteomes" id="UP000095280"/>
    </source>
</evidence>
<evidence type="ECO:0000256" key="2">
    <source>
        <dbReference type="SAM" id="MobiDB-lite"/>
    </source>
</evidence>
<reference evidence="6" key="1">
    <citation type="submission" date="2016-11" db="UniProtKB">
        <authorList>
            <consortium name="WormBaseParasite"/>
        </authorList>
    </citation>
    <scope>IDENTIFICATION</scope>
</reference>
<proteinExistence type="predicted"/>
<dbReference type="PANTHER" id="PTHR10194:SF60">
    <property type="entry name" value="RAS GTPASE-ACTIVATING PROTEIN RASKOL"/>
    <property type="match status" value="1"/>
</dbReference>
<dbReference type="AlphaFoldDB" id="A0A1I8IG18"/>
<dbReference type="WBParaSite" id="maker-uti_cns_0012085-snap-gene-0.2-mRNA-1">
    <property type="protein sequence ID" value="maker-uti_cns_0012085-snap-gene-0.2-mRNA-1"/>
    <property type="gene ID" value="maker-uti_cns_0012085-snap-gene-0.2"/>
</dbReference>
<dbReference type="SMART" id="SM00323">
    <property type="entry name" value="RasGAP"/>
    <property type="match status" value="1"/>
</dbReference>
<dbReference type="PROSITE" id="PS00509">
    <property type="entry name" value="RAS_GTPASE_ACTIV_1"/>
    <property type="match status" value="1"/>
</dbReference>
<organism evidence="5 6">
    <name type="scientific">Macrostomum lignano</name>
    <dbReference type="NCBI Taxonomy" id="282301"/>
    <lineage>
        <taxon>Eukaryota</taxon>
        <taxon>Metazoa</taxon>
        <taxon>Spiralia</taxon>
        <taxon>Lophotrochozoa</taxon>
        <taxon>Platyhelminthes</taxon>
        <taxon>Rhabditophora</taxon>
        <taxon>Macrostomorpha</taxon>
        <taxon>Macrostomida</taxon>
        <taxon>Macrostomidae</taxon>
        <taxon>Macrostomum</taxon>
    </lineage>
</organism>
<evidence type="ECO:0000259" key="3">
    <source>
        <dbReference type="PROSITE" id="PS50003"/>
    </source>
</evidence>
<dbReference type="PANTHER" id="PTHR10194">
    <property type="entry name" value="RAS GTPASE-ACTIVATING PROTEINS"/>
    <property type="match status" value="1"/>
</dbReference>
<feature type="region of interest" description="Disordered" evidence="2">
    <location>
        <begin position="623"/>
        <end position="646"/>
    </location>
</feature>
<evidence type="ECO:0000259" key="4">
    <source>
        <dbReference type="PROSITE" id="PS50018"/>
    </source>
</evidence>
<evidence type="ECO:0000256" key="1">
    <source>
        <dbReference type="ARBA" id="ARBA00022468"/>
    </source>
</evidence>
<dbReference type="Pfam" id="PF00616">
    <property type="entry name" value="RasGAP"/>
    <property type="match status" value="1"/>
</dbReference>
<feature type="domain" description="PH" evidence="3">
    <location>
        <begin position="1"/>
        <end position="80"/>
    </location>
</feature>
<dbReference type="InterPro" id="IPR001936">
    <property type="entry name" value="RasGAP_dom"/>
</dbReference>
<keyword evidence="5" id="KW-1185">Reference proteome</keyword>
<feature type="compositionally biased region" description="Low complexity" evidence="2">
    <location>
        <begin position="440"/>
        <end position="450"/>
    </location>
</feature>
<dbReference type="PROSITE" id="PS50003">
    <property type="entry name" value="PH_DOMAIN"/>
    <property type="match status" value="1"/>
</dbReference>
<dbReference type="InterPro" id="IPR035892">
    <property type="entry name" value="C2_domain_sf"/>
</dbReference>
<dbReference type="InterPro" id="IPR001849">
    <property type="entry name" value="PH_domain"/>
</dbReference>
<dbReference type="Gene3D" id="1.10.506.20">
    <property type="match status" value="1"/>
</dbReference>
<evidence type="ECO:0000313" key="6">
    <source>
        <dbReference type="WBParaSite" id="maker-uti_cns_0012085-snap-gene-0.2-mRNA-1"/>
    </source>
</evidence>
<feature type="region of interest" description="Disordered" evidence="2">
    <location>
        <begin position="1"/>
        <end position="37"/>
    </location>
</feature>
<dbReference type="InterPro" id="IPR023152">
    <property type="entry name" value="RasGAP_CS"/>
</dbReference>
<dbReference type="SUPFAM" id="SSF49562">
    <property type="entry name" value="C2 domain (Calcium/lipid-binding domain, CaLB)"/>
    <property type="match status" value="1"/>
</dbReference>